<protein>
    <recommendedName>
        <fullName evidence="3">Copia protein</fullName>
    </recommendedName>
</protein>
<name>A0A371GLV3_MUCPR</name>
<dbReference type="EMBL" id="QJKJ01005092">
    <property type="protein sequence ID" value="RDX91541.1"/>
    <property type="molecule type" value="Genomic_DNA"/>
</dbReference>
<sequence length="249" mass="29096">MVTKVAMVLLEGIMTIKGYVYTQVYGLEDSVRFQEFICNYVLDVVKETSMLDYKPIDTPIDPMSSFCQTFALLFQTFSGELVSLVSLQWSLGCSHLNFEGSLGQGLLYENKGHSQVITYSDVDWAMPLKFFLEILCSCWRYPVLWELDLDLRMNIMIWPWSHVTCELIWIKQLIEELKFTEGSQMKLFYDSETTLHIASNLIFHERTKHIKVDSHFTRKKVVSSYIVISYINSMNNWLTFSLVWNLDIL</sequence>
<dbReference type="STRING" id="157652.A0A371GLV3"/>
<evidence type="ECO:0008006" key="3">
    <source>
        <dbReference type="Google" id="ProtNLM"/>
    </source>
</evidence>
<keyword evidence="2" id="KW-1185">Reference proteome</keyword>
<dbReference type="OrthoDB" id="414945at2759"/>
<dbReference type="PANTHER" id="PTHR11439:SF484">
    <property type="entry name" value="REVERSE TRANSCRIPTASE TY1_COPIA-TYPE DOMAIN-CONTAINING PROTEIN"/>
    <property type="match status" value="1"/>
</dbReference>
<accession>A0A371GLV3</accession>
<dbReference type="CDD" id="cd09272">
    <property type="entry name" value="RNase_HI_RT_Ty1"/>
    <property type="match status" value="1"/>
</dbReference>
<evidence type="ECO:0000313" key="2">
    <source>
        <dbReference type="Proteomes" id="UP000257109"/>
    </source>
</evidence>
<organism evidence="1 2">
    <name type="scientific">Mucuna pruriens</name>
    <name type="common">Velvet bean</name>
    <name type="synonym">Dolichos pruriens</name>
    <dbReference type="NCBI Taxonomy" id="157652"/>
    <lineage>
        <taxon>Eukaryota</taxon>
        <taxon>Viridiplantae</taxon>
        <taxon>Streptophyta</taxon>
        <taxon>Embryophyta</taxon>
        <taxon>Tracheophyta</taxon>
        <taxon>Spermatophyta</taxon>
        <taxon>Magnoliopsida</taxon>
        <taxon>eudicotyledons</taxon>
        <taxon>Gunneridae</taxon>
        <taxon>Pentapetalae</taxon>
        <taxon>rosids</taxon>
        <taxon>fabids</taxon>
        <taxon>Fabales</taxon>
        <taxon>Fabaceae</taxon>
        <taxon>Papilionoideae</taxon>
        <taxon>50 kb inversion clade</taxon>
        <taxon>NPAAA clade</taxon>
        <taxon>indigoferoid/millettioid clade</taxon>
        <taxon>Phaseoleae</taxon>
        <taxon>Mucuna</taxon>
    </lineage>
</organism>
<proteinExistence type="predicted"/>
<dbReference type="Proteomes" id="UP000257109">
    <property type="component" value="Unassembled WGS sequence"/>
</dbReference>
<comment type="caution">
    <text evidence="1">The sequence shown here is derived from an EMBL/GenBank/DDBJ whole genome shotgun (WGS) entry which is preliminary data.</text>
</comment>
<feature type="non-terminal residue" evidence="1">
    <location>
        <position position="1"/>
    </location>
</feature>
<evidence type="ECO:0000313" key="1">
    <source>
        <dbReference type="EMBL" id="RDX91541.1"/>
    </source>
</evidence>
<dbReference type="PANTHER" id="PTHR11439">
    <property type="entry name" value="GAG-POL-RELATED RETROTRANSPOSON"/>
    <property type="match status" value="1"/>
</dbReference>
<gene>
    <name evidence="1" type="ORF">CR513_26465</name>
</gene>
<feature type="non-terminal residue" evidence="1">
    <location>
        <position position="249"/>
    </location>
</feature>
<dbReference type="AlphaFoldDB" id="A0A371GLV3"/>
<reference evidence="1" key="1">
    <citation type="submission" date="2018-05" db="EMBL/GenBank/DDBJ databases">
        <title>Draft genome of Mucuna pruriens seed.</title>
        <authorList>
            <person name="Nnadi N.E."/>
            <person name="Vos R."/>
            <person name="Hasami M.H."/>
            <person name="Devisetty U.K."/>
            <person name="Aguiy J.C."/>
        </authorList>
    </citation>
    <scope>NUCLEOTIDE SEQUENCE [LARGE SCALE GENOMIC DNA]</scope>
    <source>
        <strain evidence="1">JCA_2017</strain>
    </source>
</reference>